<dbReference type="GO" id="GO:0004222">
    <property type="term" value="F:metalloendopeptidase activity"/>
    <property type="evidence" value="ECO:0007669"/>
    <property type="project" value="InterPro"/>
</dbReference>
<reference evidence="12" key="1">
    <citation type="submission" date="2021-08" db="EMBL/GenBank/DDBJ databases">
        <title>Genome of a novel bacterium of the phylum Verrucomicrobia, Oleiharenicola sp. KSB-15.</title>
        <authorList>
            <person name="Chung J.-H."/>
            <person name="Ahn J.-H."/>
            <person name="Yoon Y."/>
            <person name="Kim D.-Y."/>
            <person name="An S.-H."/>
            <person name="Park I."/>
            <person name="Yeon J."/>
        </authorList>
    </citation>
    <scope>NUCLEOTIDE SEQUENCE</scope>
    <source>
        <strain evidence="12">KSB-15</strain>
    </source>
</reference>
<dbReference type="Gene3D" id="3.30.830.10">
    <property type="entry name" value="Metalloenzyme, LuxS/M16 peptidase-like"/>
    <property type="match status" value="4"/>
</dbReference>
<keyword evidence="9" id="KW-0732">Signal</keyword>
<sequence>MQKSPRLSHLFLAVALFLGAALTPFAAPPTTKALPAPAVAQSDLPPDPAVHYGQLDNGFRYAIRANAEPKGRVSLRLFVHAGSFEEHDNQRGLAHFLEHMAFNGSTHYPPGTLVEFFQRLGMSFGGDTNASTSFDRTIYQIELPNTHAATITEGLRVFSDFAGGLLLRPDQIEKERGIILAEKRARDDVGYREFTAELDFLLGGTRIPARLPIGLPNVIEHADRPLFEAFYNTWYRPELMALVVVGDIDPAAVETAVRAAFGSLTARAPAEPKPSLGTVPAPQKVNAFYHADAEAPATTVSINTVSSYAYEADTAANRLKYLPRQLAVAMLNRRLAILAKQEHAPFSSASIGIDESFDFVREASLSLICRPDQWSPALAAGEQALRGALEHGFTAAELAEATANYRTALEQAADAAPTRHSDALAEEIGAAILDRNVFTTPATERDLFVPTLARVTPADCLAALRQAWAAPGRSLIVGGNAKIPGDAAAAIATAYRHAQSVAVAAPAEESVGQFAYTDFGPAGAVASRREVADLGITLVQFKNGVRLNLKRTPFEAHVIRLNARVGVGQLTEPRDQRGLAALAGGTFIAGGLGRHSVDDLHRLLAGKNVGVSFAAAPDHLNFGGATTPEDLLLELQLLTAHLVDPGYRPEALRQAREGITQLYASIAHTPEGPLATDVPHWLANDDPRFGLPPQDQMMQRNLAEVKAWLAPQLQHGAIELAIVGDLDVDASIADVARTLGALPPREPKPALPAAHEVHFPTGSHERDYTISSEIPKGLVALFWPTTDANDVSRTRRLNVLADILGDRLRVTVREKLGGTYSPDVGSMASDAFPGYGMINASSVVDPAQASELRAAMIAQAADLQAHGATDDELKRAKLPLLTSLRESVRSNRYWLAAVLSRAQEKPEVLDWARSRQTDVESISKTDIDALARQYLAPENVYRVTVIPAQKPQP</sequence>
<evidence type="ECO:0000256" key="6">
    <source>
        <dbReference type="ARBA" id="ARBA00022833"/>
    </source>
</evidence>
<dbReference type="InterPro" id="IPR007863">
    <property type="entry name" value="Peptidase_M16_C"/>
</dbReference>
<keyword evidence="13" id="KW-1185">Reference proteome</keyword>
<feature type="domain" description="Peptidase M16 C-terminal" evidence="11">
    <location>
        <begin position="227"/>
        <end position="403"/>
    </location>
</feature>
<dbReference type="RefSeq" id="WP_220164475.1">
    <property type="nucleotide sequence ID" value="NZ_CP080507.1"/>
</dbReference>
<protein>
    <submittedName>
        <fullName evidence="12">Insulinase family protein</fullName>
    </submittedName>
</protein>
<feature type="chain" id="PRO_5034438142" evidence="9">
    <location>
        <begin position="27"/>
        <end position="953"/>
    </location>
</feature>
<dbReference type="PROSITE" id="PS00143">
    <property type="entry name" value="INSULINASE"/>
    <property type="match status" value="1"/>
</dbReference>
<evidence type="ECO:0000256" key="5">
    <source>
        <dbReference type="ARBA" id="ARBA00022801"/>
    </source>
</evidence>
<keyword evidence="3" id="KW-0645">Protease</keyword>
<keyword evidence="4" id="KW-0479">Metal-binding</keyword>
<dbReference type="InterPro" id="IPR011249">
    <property type="entry name" value="Metalloenz_LuxS/M16"/>
</dbReference>
<name>A0A8F9TYP7_9BACT</name>
<feature type="signal peptide" evidence="9">
    <location>
        <begin position="1"/>
        <end position="26"/>
    </location>
</feature>
<accession>A0A8F9TYP7</accession>
<comment type="cofactor">
    <cofactor evidence="1">
        <name>Zn(2+)</name>
        <dbReference type="ChEBI" id="CHEBI:29105"/>
    </cofactor>
</comment>
<keyword evidence="6" id="KW-0862">Zinc</keyword>
<dbReference type="PANTHER" id="PTHR43690">
    <property type="entry name" value="NARDILYSIN"/>
    <property type="match status" value="1"/>
</dbReference>
<feature type="domain" description="Peptidase M16 N-terminal" evidence="10">
    <location>
        <begin position="65"/>
        <end position="185"/>
    </location>
</feature>
<dbReference type="SUPFAM" id="SSF63411">
    <property type="entry name" value="LuxS/MPP-like metallohydrolase"/>
    <property type="match status" value="4"/>
</dbReference>
<dbReference type="Pfam" id="PF00675">
    <property type="entry name" value="Peptidase_M16"/>
    <property type="match status" value="1"/>
</dbReference>
<dbReference type="PANTHER" id="PTHR43690:SF17">
    <property type="entry name" value="PROTEIN YHJJ"/>
    <property type="match status" value="1"/>
</dbReference>
<evidence type="ECO:0000313" key="12">
    <source>
        <dbReference type="EMBL" id="QYM79967.1"/>
    </source>
</evidence>
<keyword evidence="7" id="KW-0482">Metalloprotease</keyword>
<dbReference type="InterPro" id="IPR050626">
    <property type="entry name" value="Peptidase_M16"/>
</dbReference>
<evidence type="ECO:0000313" key="13">
    <source>
        <dbReference type="Proteomes" id="UP000825051"/>
    </source>
</evidence>
<feature type="domain" description="Peptidase M16 C-terminal" evidence="11">
    <location>
        <begin position="712"/>
        <end position="877"/>
    </location>
</feature>
<evidence type="ECO:0000256" key="1">
    <source>
        <dbReference type="ARBA" id="ARBA00001947"/>
    </source>
</evidence>
<organism evidence="12 13">
    <name type="scientific">Horticoccus luteus</name>
    <dbReference type="NCBI Taxonomy" id="2862869"/>
    <lineage>
        <taxon>Bacteria</taxon>
        <taxon>Pseudomonadati</taxon>
        <taxon>Verrucomicrobiota</taxon>
        <taxon>Opitutia</taxon>
        <taxon>Opitutales</taxon>
        <taxon>Opitutaceae</taxon>
        <taxon>Horticoccus</taxon>
    </lineage>
</organism>
<dbReference type="EMBL" id="CP080507">
    <property type="protein sequence ID" value="QYM79967.1"/>
    <property type="molecule type" value="Genomic_DNA"/>
</dbReference>
<evidence type="ECO:0000256" key="2">
    <source>
        <dbReference type="ARBA" id="ARBA00007261"/>
    </source>
</evidence>
<dbReference type="InterPro" id="IPR001431">
    <property type="entry name" value="Pept_M16_Zn_BS"/>
</dbReference>
<evidence type="ECO:0000256" key="9">
    <source>
        <dbReference type="SAM" id="SignalP"/>
    </source>
</evidence>
<dbReference type="KEGG" id="ole:K0B96_04940"/>
<dbReference type="Proteomes" id="UP000825051">
    <property type="component" value="Chromosome"/>
</dbReference>
<dbReference type="GO" id="GO:0006508">
    <property type="term" value="P:proteolysis"/>
    <property type="evidence" value="ECO:0007669"/>
    <property type="project" value="UniProtKB-KW"/>
</dbReference>
<dbReference type="AlphaFoldDB" id="A0A8F9TYP7"/>
<comment type="similarity">
    <text evidence="2 8">Belongs to the peptidase M16 family.</text>
</comment>
<gene>
    <name evidence="12" type="ORF">K0B96_04940</name>
</gene>
<evidence type="ECO:0000259" key="11">
    <source>
        <dbReference type="Pfam" id="PF05193"/>
    </source>
</evidence>
<evidence type="ECO:0000256" key="4">
    <source>
        <dbReference type="ARBA" id="ARBA00022723"/>
    </source>
</evidence>
<evidence type="ECO:0000259" key="10">
    <source>
        <dbReference type="Pfam" id="PF00675"/>
    </source>
</evidence>
<dbReference type="GO" id="GO:0046872">
    <property type="term" value="F:metal ion binding"/>
    <property type="evidence" value="ECO:0007669"/>
    <property type="project" value="UniProtKB-KW"/>
</dbReference>
<proteinExistence type="inferred from homology"/>
<keyword evidence="5" id="KW-0378">Hydrolase</keyword>
<evidence type="ECO:0000256" key="8">
    <source>
        <dbReference type="RuleBase" id="RU004447"/>
    </source>
</evidence>
<dbReference type="InterPro" id="IPR011765">
    <property type="entry name" value="Pept_M16_N"/>
</dbReference>
<evidence type="ECO:0000256" key="7">
    <source>
        <dbReference type="ARBA" id="ARBA00023049"/>
    </source>
</evidence>
<evidence type="ECO:0000256" key="3">
    <source>
        <dbReference type="ARBA" id="ARBA00022670"/>
    </source>
</evidence>
<dbReference type="Pfam" id="PF05193">
    <property type="entry name" value="Peptidase_M16_C"/>
    <property type="match status" value="2"/>
</dbReference>